<comment type="function">
    <text evidence="8">Converts the free carboxyl group of a malonyl-thioester to its methyl ester by transfer of a methyl group from S-adenosyl-L-methionine (SAM). It allows to synthesize pimeloyl-ACP via the fatty acid synthetic pathway.</text>
</comment>
<proteinExistence type="inferred from homology"/>
<dbReference type="SUPFAM" id="SSF53335">
    <property type="entry name" value="S-adenosyl-L-methionine-dependent methyltransferases"/>
    <property type="match status" value="1"/>
</dbReference>
<evidence type="ECO:0000256" key="7">
    <source>
        <dbReference type="ARBA" id="ARBA00022756"/>
    </source>
</evidence>
<dbReference type="InterPro" id="IPR029063">
    <property type="entry name" value="SAM-dependent_MTases_sf"/>
</dbReference>
<evidence type="ECO:0000256" key="4">
    <source>
        <dbReference type="ARBA" id="ARBA00022603"/>
    </source>
</evidence>
<name>A0ABU9TMB6_9GAMM</name>
<dbReference type="PANTHER" id="PTHR13090:SF1">
    <property type="entry name" value="ARGININE-HYDROXYLASE NDUFAF5, MITOCHONDRIAL"/>
    <property type="match status" value="1"/>
</dbReference>
<dbReference type="InterPro" id="IPR050602">
    <property type="entry name" value="Malonyl-ACP_OMT"/>
</dbReference>
<evidence type="ECO:0000259" key="9">
    <source>
        <dbReference type="Pfam" id="PF08241"/>
    </source>
</evidence>
<protein>
    <recommendedName>
        <fullName evidence="3 8">Malonyl-[acyl-carrier protein] O-methyltransferase</fullName>
        <shortName evidence="8">Malonyl-ACP O-methyltransferase</shortName>
        <ecNumber evidence="3 8">2.1.1.197</ecNumber>
    </recommendedName>
    <alternativeName>
        <fullName evidence="8">Biotin synthesis protein BioC</fullName>
    </alternativeName>
</protein>
<dbReference type="Proteomes" id="UP001449225">
    <property type="component" value="Unassembled WGS sequence"/>
</dbReference>
<dbReference type="Gene3D" id="3.40.50.150">
    <property type="entry name" value="Vaccinia Virus protein VP39"/>
    <property type="match status" value="1"/>
</dbReference>
<keyword evidence="4 8" id="KW-0489">Methyltransferase</keyword>
<feature type="domain" description="Methyltransferase type 11" evidence="9">
    <location>
        <begin position="51"/>
        <end position="145"/>
    </location>
</feature>
<evidence type="ECO:0000256" key="5">
    <source>
        <dbReference type="ARBA" id="ARBA00022679"/>
    </source>
</evidence>
<evidence type="ECO:0000256" key="3">
    <source>
        <dbReference type="ARBA" id="ARBA00012327"/>
    </source>
</evidence>
<dbReference type="InterPro" id="IPR013216">
    <property type="entry name" value="Methyltransf_11"/>
</dbReference>
<evidence type="ECO:0000313" key="10">
    <source>
        <dbReference type="EMBL" id="MEM5534861.1"/>
    </source>
</evidence>
<gene>
    <name evidence="8 10" type="primary">bioC</name>
    <name evidence="10" type="ORF">WNY58_00520</name>
</gene>
<dbReference type="PANTHER" id="PTHR13090">
    <property type="entry name" value="ARGININE-HYDROXYLASE NDUFAF5, MITOCHONDRIAL"/>
    <property type="match status" value="1"/>
</dbReference>
<accession>A0ABU9TMB6</accession>
<evidence type="ECO:0000256" key="1">
    <source>
        <dbReference type="ARBA" id="ARBA00000852"/>
    </source>
</evidence>
<dbReference type="CDD" id="cd02440">
    <property type="entry name" value="AdoMet_MTases"/>
    <property type="match status" value="1"/>
</dbReference>
<comment type="similarity">
    <text evidence="8">Belongs to the methyltransferase superfamily.</text>
</comment>
<dbReference type="NCBIfam" id="TIGR02072">
    <property type="entry name" value="BioC"/>
    <property type="match status" value="1"/>
</dbReference>
<evidence type="ECO:0000256" key="8">
    <source>
        <dbReference type="HAMAP-Rule" id="MF_00835"/>
    </source>
</evidence>
<reference evidence="10 11" key="1">
    <citation type="submission" date="2024-03" db="EMBL/GenBank/DDBJ databases">
        <title>Community enrichment and isolation of bacterial strains for fucoidan degradation.</title>
        <authorList>
            <person name="Sichert A."/>
        </authorList>
    </citation>
    <scope>NUCLEOTIDE SEQUENCE [LARGE SCALE GENOMIC DNA]</scope>
    <source>
        <strain evidence="10 11">AS76</strain>
    </source>
</reference>
<keyword evidence="6 8" id="KW-0949">S-adenosyl-L-methionine</keyword>
<comment type="pathway">
    <text evidence="2 8">Cofactor biosynthesis; biotin biosynthesis.</text>
</comment>
<dbReference type="Pfam" id="PF08241">
    <property type="entry name" value="Methyltransf_11"/>
    <property type="match status" value="1"/>
</dbReference>
<dbReference type="RefSeq" id="WP_342853675.1">
    <property type="nucleotide sequence ID" value="NZ_JBBMRA010000001.1"/>
</dbReference>
<keyword evidence="11" id="KW-1185">Reference proteome</keyword>
<evidence type="ECO:0000256" key="6">
    <source>
        <dbReference type="ARBA" id="ARBA00022691"/>
    </source>
</evidence>
<dbReference type="EC" id="2.1.1.197" evidence="3 8"/>
<sequence>MLIDKQKVASSFSRAAVTYDSVAELQRDVGHTLMQRLPKELRSSAEPCVMDLGCGTGFFSPKLKQTYPTAQLFNVDLALGMLRYAREQRAVTGAHWICADAEHLPFAKGSMHLIFSSLAIQWCEDFPALMQEIERVLAPGGQFVFATLGPNTLCELRTAWGQADRYTHVNQFLSSDEHLSALPDSLSVNLFEEELRVLRYSQLKGLTDELKRLGAHNMNAGQQIGLTGRERVKRFKAAYEAQRLSDGSIPATYQVFYGVFEKRSME</sequence>
<dbReference type="HAMAP" id="MF_00835">
    <property type="entry name" value="BioC"/>
    <property type="match status" value="1"/>
</dbReference>
<keyword evidence="5 8" id="KW-0808">Transferase</keyword>
<organism evidence="10 11">
    <name type="scientific">Neptuniibacter pectenicola</name>
    <dbReference type="NCBI Taxonomy" id="1806669"/>
    <lineage>
        <taxon>Bacteria</taxon>
        <taxon>Pseudomonadati</taxon>
        <taxon>Pseudomonadota</taxon>
        <taxon>Gammaproteobacteria</taxon>
        <taxon>Oceanospirillales</taxon>
        <taxon>Oceanospirillaceae</taxon>
        <taxon>Neptuniibacter</taxon>
    </lineage>
</organism>
<comment type="caution">
    <text evidence="10">The sequence shown here is derived from an EMBL/GenBank/DDBJ whole genome shotgun (WGS) entry which is preliminary data.</text>
</comment>
<keyword evidence="7 8" id="KW-0093">Biotin biosynthesis</keyword>
<comment type="catalytic activity">
    <reaction evidence="1 8">
        <text>malonyl-[ACP] + S-adenosyl-L-methionine = malonyl-[ACP] methyl ester + S-adenosyl-L-homocysteine</text>
        <dbReference type="Rhea" id="RHEA:17105"/>
        <dbReference type="Rhea" id="RHEA-COMP:9623"/>
        <dbReference type="Rhea" id="RHEA-COMP:9954"/>
        <dbReference type="ChEBI" id="CHEBI:57856"/>
        <dbReference type="ChEBI" id="CHEBI:59789"/>
        <dbReference type="ChEBI" id="CHEBI:78449"/>
        <dbReference type="ChEBI" id="CHEBI:78845"/>
        <dbReference type="EC" id="2.1.1.197"/>
    </reaction>
</comment>
<dbReference type="GO" id="GO:0032259">
    <property type="term" value="P:methylation"/>
    <property type="evidence" value="ECO:0007669"/>
    <property type="project" value="UniProtKB-KW"/>
</dbReference>
<dbReference type="EMBL" id="JBBMRA010000001">
    <property type="protein sequence ID" value="MEM5534861.1"/>
    <property type="molecule type" value="Genomic_DNA"/>
</dbReference>
<evidence type="ECO:0000256" key="2">
    <source>
        <dbReference type="ARBA" id="ARBA00004746"/>
    </source>
</evidence>
<dbReference type="GO" id="GO:0102130">
    <property type="term" value="F:malonyl-CoA methyltransferase activity"/>
    <property type="evidence" value="ECO:0007669"/>
    <property type="project" value="UniProtKB-EC"/>
</dbReference>
<dbReference type="InterPro" id="IPR011814">
    <property type="entry name" value="BioC"/>
</dbReference>
<evidence type="ECO:0000313" key="11">
    <source>
        <dbReference type="Proteomes" id="UP001449225"/>
    </source>
</evidence>